<dbReference type="InterPro" id="IPR035940">
    <property type="entry name" value="CAP_sf"/>
</dbReference>
<dbReference type="PANTHER" id="PTHR31157">
    <property type="entry name" value="SCP DOMAIN-CONTAINING PROTEIN"/>
    <property type="match status" value="1"/>
</dbReference>
<dbReference type="Proteomes" id="UP000255207">
    <property type="component" value="Unassembled WGS sequence"/>
</dbReference>
<evidence type="ECO:0000259" key="2">
    <source>
        <dbReference type="Pfam" id="PF00188"/>
    </source>
</evidence>
<dbReference type="OrthoDB" id="9811255at2"/>
<sequence length="194" mass="20408">MLNIRTGSWGAALGVALLIAGCAGEPRRAGPINEKTLQSVANVRVDPAGAIRMLNAYRAGRGLGPVRLDPLLTAMAQRQADAMAASNNLSHDAAGNFFSRVAAAGLDTVRAGENLGGGYYSTEEAFAGWRSSSEHNANLLMPQATRFGIALAKDPRTQYRTYWAMVVAAEPEKRSEGPGVLMSPLGPVGAGDRR</sequence>
<dbReference type="EMBL" id="QQTP01000003">
    <property type="protein sequence ID" value="RDJ26663.1"/>
    <property type="molecule type" value="Genomic_DNA"/>
</dbReference>
<dbReference type="SUPFAM" id="SSF55797">
    <property type="entry name" value="PR-1-like"/>
    <property type="match status" value="1"/>
</dbReference>
<dbReference type="PANTHER" id="PTHR31157:SF1">
    <property type="entry name" value="SCP DOMAIN-CONTAINING PROTEIN"/>
    <property type="match status" value="1"/>
</dbReference>
<gene>
    <name evidence="3" type="ORF">DWE98_07340</name>
</gene>
<dbReference type="CDD" id="cd05379">
    <property type="entry name" value="CAP_bacterial"/>
    <property type="match status" value="1"/>
</dbReference>
<dbReference type="RefSeq" id="WP_114828545.1">
    <property type="nucleotide sequence ID" value="NZ_QQTO01000001.1"/>
</dbReference>
<dbReference type="AlphaFoldDB" id="A0A370L8E6"/>
<reference evidence="4" key="1">
    <citation type="submission" date="2018-07" db="EMBL/GenBank/DDBJ databases">
        <authorList>
            <person name="Safronova V.I."/>
            <person name="Chirak E.R."/>
            <person name="Sazanova A.L."/>
        </authorList>
    </citation>
    <scope>NUCLEOTIDE SEQUENCE [LARGE SCALE GENOMIC DNA]</scope>
    <source>
        <strain evidence="4">RCAM04685</strain>
    </source>
</reference>
<dbReference type="Gene3D" id="3.40.33.10">
    <property type="entry name" value="CAP"/>
    <property type="match status" value="1"/>
</dbReference>
<dbReference type="PROSITE" id="PS51257">
    <property type="entry name" value="PROKAR_LIPOPROTEIN"/>
    <property type="match status" value="1"/>
</dbReference>
<feature type="domain" description="SCP" evidence="2">
    <location>
        <begin position="52"/>
        <end position="165"/>
    </location>
</feature>
<dbReference type="Pfam" id="PF00188">
    <property type="entry name" value="CAP"/>
    <property type="match status" value="1"/>
</dbReference>
<keyword evidence="4" id="KW-1185">Reference proteome</keyword>
<accession>A0A370L8E6</accession>
<comment type="caution">
    <text evidence="3">The sequence shown here is derived from an EMBL/GenBank/DDBJ whole genome shotgun (WGS) entry which is preliminary data.</text>
</comment>
<dbReference type="InterPro" id="IPR014044">
    <property type="entry name" value="CAP_dom"/>
</dbReference>
<proteinExistence type="predicted"/>
<evidence type="ECO:0000256" key="1">
    <source>
        <dbReference type="SAM" id="MobiDB-lite"/>
    </source>
</evidence>
<name>A0A370L8E6_9HYPH</name>
<evidence type="ECO:0000313" key="4">
    <source>
        <dbReference type="Proteomes" id="UP000255207"/>
    </source>
</evidence>
<evidence type="ECO:0000313" key="3">
    <source>
        <dbReference type="EMBL" id="RDJ26663.1"/>
    </source>
</evidence>
<feature type="region of interest" description="Disordered" evidence="1">
    <location>
        <begin position="174"/>
        <end position="194"/>
    </location>
</feature>
<organism evidence="3 4">
    <name type="scientific">Bosea caraganae</name>
    <dbReference type="NCBI Taxonomy" id="2763117"/>
    <lineage>
        <taxon>Bacteria</taxon>
        <taxon>Pseudomonadati</taxon>
        <taxon>Pseudomonadota</taxon>
        <taxon>Alphaproteobacteria</taxon>
        <taxon>Hyphomicrobiales</taxon>
        <taxon>Boseaceae</taxon>
        <taxon>Bosea</taxon>
    </lineage>
</organism>
<protein>
    <submittedName>
        <fullName evidence="3">CAP domain-containing protein</fullName>
    </submittedName>
</protein>